<feature type="transmembrane region" description="Helical" evidence="2">
    <location>
        <begin position="222"/>
        <end position="245"/>
    </location>
</feature>
<dbReference type="Proteomes" id="UP001601992">
    <property type="component" value="Unassembled WGS sequence"/>
</dbReference>
<dbReference type="EMBL" id="JBIAQY010000009">
    <property type="protein sequence ID" value="MFF3571179.1"/>
    <property type="molecule type" value="Genomic_DNA"/>
</dbReference>
<dbReference type="RefSeq" id="WP_040825050.1">
    <property type="nucleotide sequence ID" value="NZ_JBIAQY010000009.1"/>
</dbReference>
<feature type="compositionally biased region" description="Basic and acidic residues" evidence="1">
    <location>
        <begin position="140"/>
        <end position="150"/>
    </location>
</feature>
<keyword evidence="2" id="KW-1133">Transmembrane helix</keyword>
<evidence type="ECO:0000313" key="5">
    <source>
        <dbReference type="Proteomes" id="UP001601992"/>
    </source>
</evidence>
<keyword evidence="2" id="KW-0472">Membrane</keyword>
<feature type="region of interest" description="Disordered" evidence="1">
    <location>
        <begin position="101"/>
        <end position="213"/>
    </location>
</feature>
<proteinExistence type="predicted"/>
<reference evidence="4 5" key="1">
    <citation type="submission" date="2024-10" db="EMBL/GenBank/DDBJ databases">
        <title>The Natural Products Discovery Center: Release of the First 8490 Sequenced Strains for Exploring Actinobacteria Biosynthetic Diversity.</title>
        <authorList>
            <person name="Kalkreuter E."/>
            <person name="Kautsar S.A."/>
            <person name="Yang D."/>
            <person name="Bader C.D."/>
            <person name="Teijaro C.N."/>
            <person name="Fluegel L."/>
            <person name="Davis C.M."/>
            <person name="Simpson J.R."/>
            <person name="Lauterbach L."/>
            <person name="Steele A.D."/>
            <person name="Gui C."/>
            <person name="Meng S."/>
            <person name="Li G."/>
            <person name="Viehrig K."/>
            <person name="Ye F."/>
            <person name="Su P."/>
            <person name="Kiefer A.F."/>
            <person name="Nichols A."/>
            <person name="Cepeda A.J."/>
            <person name="Yan W."/>
            <person name="Fan B."/>
            <person name="Jiang Y."/>
            <person name="Adhikari A."/>
            <person name="Zheng C.-J."/>
            <person name="Schuster L."/>
            <person name="Cowan T.M."/>
            <person name="Smanski M.J."/>
            <person name="Chevrette M.G."/>
            <person name="De Carvalho L.P.S."/>
            <person name="Shen B."/>
        </authorList>
    </citation>
    <scope>NUCLEOTIDE SEQUENCE [LARGE SCALE GENOMIC DNA]</scope>
    <source>
        <strain evidence="4 5">NPDC002593</strain>
    </source>
</reference>
<accession>A0ABW6S4J2</accession>
<evidence type="ECO:0000313" key="4">
    <source>
        <dbReference type="EMBL" id="MFF3571179.1"/>
    </source>
</evidence>
<dbReference type="InterPro" id="IPR058489">
    <property type="entry name" value="DUF8176"/>
</dbReference>
<keyword evidence="2" id="KW-0812">Transmembrane</keyword>
<evidence type="ECO:0000256" key="1">
    <source>
        <dbReference type="SAM" id="MobiDB-lite"/>
    </source>
</evidence>
<feature type="compositionally biased region" description="Basic residues" evidence="1">
    <location>
        <begin position="189"/>
        <end position="200"/>
    </location>
</feature>
<feature type="compositionally biased region" description="Basic and acidic residues" evidence="1">
    <location>
        <begin position="116"/>
        <end position="132"/>
    </location>
</feature>
<sequence>MLNSYKDVQHWFPALEPRDAAASPKAADPEIEQALSEGGAGQYPHYIRETEPEPFEVPFAGEAGTRRAEFVGGWSDWVAGDHAPGPDDDYPVRDAELVQFPWDEEAQAPARRPRRSRADDAADAVGPRERGSRSGSATEESARQDEDPRARRSPAPHDEDDWPGNSADWLDDWPDSSGGGRGESARRSWIPRRRTGRRRGGPGAATAPRSLRQQAGAGSLRVAIVLAVAVLLLAGAAMFAVYLLHARGGAAHSARPVISEIRLTGATTGTVLTCPTERIGDVVRGAEPGGTGSGPDAIMWFQHAYYVDRSAERAREVVAPDASLPAAEVIQRGIDSVPVGTLYCVRVAPSGDSRYSVEVTEQRPGGAPATYGRQTVTTEVVGGRTLITGITAG</sequence>
<gene>
    <name evidence="4" type="ORF">ACFYXQ_25700</name>
</gene>
<comment type="caution">
    <text evidence="4">The sequence shown here is derived from an EMBL/GenBank/DDBJ whole genome shotgun (WGS) entry which is preliminary data.</text>
</comment>
<keyword evidence="5" id="KW-1185">Reference proteome</keyword>
<organism evidence="4 5">
    <name type="scientific">Nocardia jiangxiensis</name>
    <dbReference type="NCBI Taxonomy" id="282685"/>
    <lineage>
        <taxon>Bacteria</taxon>
        <taxon>Bacillati</taxon>
        <taxon>Actinomycetota</taxon>
        <taxon>Actinomycetes</taxon>
        <taxon>Mycobacteriales</taxon>
        <taxon>Nocardiaceae</taxon>
        <taxon>Nocardia</taxon>
    </lineage>
</organism>
<dbReference type="Pfam" id="PF26527">
    <property type="entry name" value="DUF8176"/>
    <property type="match status" value="1"/>
</dbReference>
<evidence type="ECO:0000256" key="2">
    <source>
        <dbReference type="SAM" id="Phobius"/>
    </source>
</evidence>
<name>A0ABW6S4J2_9NOCA</name>
<evidence type="ECO:0000259" key="3">
    <source>
        <dbReference type="Pfam" id="PF26527"/>
    </source>
</evidence>
<protein>
    <recommendedName>
        <fullName evidence="3">DUF8176 domain-containing protein</fullName>
    </recommendedName>
</protein>
<feature type="domain" description="DUF8176" evidence="3">
    <location>
        <begin position="273"/>
        <end position="391"/>
    </location>
</feature>